<evidence type="ECO:0000256" key="1">
    <source>
        <dbReference type="SAM" id="Phobius"/>
    </source>
</evidence>
<accession>A0ABQ9E5G1</accession>
<organism evidence="2 3">
    <name type="scientific">Tegillarca granosa</name>
    <name type="common">Malaysian cockle</name>
    <name type="synonym">Anadara granosa</name>
    <dbReference type="NCBI Taxonomy" id="220873"/>
    <lineage>
        <taxon>Eukaryota</taxon>
        <taxon>Metazoa</taxon>
        <taxon>Spiralia</taxon>
        <taxon>Lophotrochozoa</taxon>
        <taxon>Mollusca</taxon>
        <taxon>Bivalvia</taxon>
        <taxon>Autobranchia</taxon>
        <taxon>Pteriomorphia</taxon>
        <taxon>Arcoida</taxon>
        <taxon>Arcoidea</taxon>
        <taxon>Arcidae</taxon>
        <taxon>Tegillarca</taxon>
    </lineage>
</organism>
<evidence type="ECO:0000313" key="2">
    <source>
        <dbReference type="EMBL" id="KAJ8300649.1"/>
    </source>
</evidence>
<keyword evidence="3" id="KW-1185">Reference proteome</keyword>
<evidence type="ECO:0000313" key="3">
    <source>
        <dbReference type="Proteomes" id="UP001217089"/>
    </source>
</evidence>
<gene>
    <name evidence="2" type="ORF">KUTeg_022168</name>
</gene>
<reference evidence="2 3" key="1">
    <citation type="submission" date="2022-12" db="EMBL/GenBank/DDBJ databases">
        <title>Chromosome-level genome of Tegillarca granosa.</title>
        <authorList>
            <person name="Kim J."/>
        </authorList>
    </citation>
    <scope>NUCLEOTIDE SEQUENCE [LARGE SCALE GENOMIC DNA]</scope>
    <source>
        <strain evidence="2">Teg-2019</strain>
        <tissue evidence="2">Adductor muscle</tissue>
    </source>
</reference>
<protein>
    <submittedName>
        <fullName evidence="2">Uncharacterized protein</fullName>
    </submittedName>
</protein>
<keyword evidence="1" id="KW-1133">Transmembrane helix</keyword>
<keyword evidence="1" id="KW-0812">Transmembrane</keyword>
<name>A0ABQ9E5G1_TEGGR</name>
<proteinExistence type="predicted"/>
<keyword evidence="1" id="KW-0472">Membrane</keyword>
<feature type="transmembrane region" description="Helical" evidence="1">
    <location>
        <begin position="136"/>
        <end position="159"/>
    </location>
</feature>
<dbReference type="Proteomes" id="UP001217089">
    <property type="component" value="Unassembled WGS sequence"/>
</dbReference>
<dbReference type="EMBL" id="JARBDR010000919">
    <property type="protein sequence ID" value="KAJ8300649.1"/>
    <property type="molecule type" value="Genomic_DNA"/>
</dbReference>
<sequence>MSADSTIRIFVVGGKNKPEFYLNRKLYIQQYVLYFFPEVIPRSPLLLLPKHRRVFVQAVEKYGYLSRARDDSGTELVDKGRFLPKSGHMHQEIQTALFYHTHLLHGGSCNKNTFANMKKMCHENNRMIARQKKKQIVPVNMPTVTMTFETFILLIPIIFSSNLEQGLLPFSLKCFRSGVPTGRLKM</sequence>
<comment type="caution">
    <text evidence="2">The sequence shown here is derived from an EMBL/GenBank/DDBJ whole genome shotgun (WGS) entry which is preliminary data.</text>
</comment>